<dbReference type="AlphaFoldDB" id="A0A3M6H0J0"/>
<evidence type="ECO:0000313" key="2">
    <source>
        <dbReference type="Proteomes" id="UP000271531"/>
    </source>
</evidence>
<dbReference type="EMBL" id="RBVA01000541">
    <property type="protein sequence ID" value="RMV98501.1"/>
    <property type="molecule type" value="Genomic_DNA"/>
</dbReference>
<protein>
    <submittedName>
        <fullName evidence="1">ISPsy20, transposase IstA</fullName>
    </submittedName>
</protein>
<evidence type="ECO:0000313" key="1">
    <source>
        <dbReference type="EMBL" id="RMV98501.1"/>
    </source>
</evidence>
<accession>A0A3M6H0J0</accession>
<organism evidence="1 2">
    <name type="scientific">Pseudomonas amygdali pv. tabaci</name>
    <name type="common">Pseudomonas syringae pv. tabaci</name>
    <dbReference type="NCBI Taxonomy" id="322"/>
    <lineage>
        <taxon>Bacteria</taxon>
        <taxon>Pseudomonadati</taxon>
        <taxon>Pseudomonadota</taxon>
        <taxon>Gammaproteobacteria</taxon>
        <taxon>Pseudomonadales</taxon>
        <taxon>Pseudomonadaceae</taxon>
        <taxon>Pseudomonas</taxon>
        <taxon>Pseudomonas amygdali</taxon>
    </lineage>
</organism>
<reference evidence="1 2" key="1">
    <citation type="submission" date="2018-08" db="EMBL/GenBank/DDBJ databases">
        <title>Recombination of ecologically and evolutionarily significant loci maintains genetic cohesion in the Pseudomonas syringae species complex.</title>
        <authorList>
            <person name="Dillon M."/>
            <person name="Thakur S."/>
            <person name="Almeida R.N.D."/>
            <person name="Weir B.S."/>
            <person name="Guttman D.S."/>
        </authorList>
    </citation>
    <scope>NUCLEOTIDE SEQUENCE [LARGE SCALE GENOMIC DNA]</scope>
    <source>
        <strain evidence="1 2">ICMP 4525</strain>
    </source>
</reference>
<sequence>MARIQSLRAFVQLQFVLGEAFQADKSEEELLIGGLLRRIHVSHMKLCASRSIWLVAYPS</sequence>
<dbReference type="Proteomes" id="UP000271531">
    <property type="component" value="Unassembled WGS sequence"/>
</dbReference>
<gene>
    <name evidence="1" type="ORF">ALP03_02742</name>
</gene>
<name>A0A3M6H0J0_PSEAJ</name>
<comment type="caution">
    <text evidence="1">The sequence shown here is derived from an EMBL/GenBank/DDBJ whole genome shotgun (WGS) entry which is preliminary data.</text>
</comment>
<proteinExistence type="predicted"/>